<feature type="compositionally biased region" description="Basic residues" evidence="1">
    <location>
        <begin position="1"/>
        <end position="12"/>
    </location>
</feature>
<gene>
    <name evidence="2" type="ORF">FIBSPDRAFT_950515</name>
</gene>
<keyword evidence="3" id="KW-1185">Reference proteome</keyword>
<dbReference type="AlphaFoldDB" id="A0A166NLM0"/>
<accession>A0A166NLM0</accession>
<evidence type="ECO:0000256" key="1">
    <source>
        <dbReference type="SAM" id="MobiDB-lite"/>
    </source>
</evidence>
<feature type="region of interest" description="Disordered" evidence="1">
    <location>
        <begin position="79"/>
        <end position="120"/>
    </location>
</feature>
<reference evidence="2 3" key="1">
    <citation type="journal article" date="2016" name="Mol. Biol. Evol.">
        <title>Comparative Genomics of Early-Diverging Mushroom-Forming Fungi Provides Insights into the Origins of Lignocellulose Decay Capabilities.</title>
        <authorList>
            <person name="Nagy L.G."/>
            <person name="Riley R."/>
            <person name="Tritt A."/>
            <person name="Adam C."/>
            <person name="Daum C."/>
            <person name="Floudas D."/>
            <person name="Sun H."/>
            <person name="Yadav J.S."/>
            <person name="Pangilinan J."/>
            <person name="Larsson K.H."/>
            <person name="Matsuura K."/>
            <person name="Barry K."/>
            <person name="Labutti K."/>
            <person name="Kuo R."/>
            <person name="Ohm R.A."/>
            <person name="Bhattacharya S.S."/>
            <person name="Shirouzu T."/>
            <person name="Yoshinaga Y."/>
            <person name="Martin F.M."/>
            <person name="Grigoriev I.V."/>
            <person name="Hibbett D.S."/>
        </authorList>
    </citation>
    <scope>NUCLEOTIDE SEQUENCE [LARGE SCALE GENOMIC DNA]</scope>
    <source>
        <strain evidence="2 3">CBS 109695</strain>
    </source>
</reference>
<feature type="compositionally biased region" description="Low complexity" evidence="1">
    <location>
        <begin position="79"/>
        <end position="98"/>
    </location>
</feature>
<feature type="region of interest" description="Disordered" evidence="1">
    <location>
        <begin position="1"/>
        <end position="25"/>
    </location>
</feature>
<name>A0A166NLM0_9AGAM</name>
<evidence type="ECO:0000313" key="3">
    <source>
        <dbReference type="Proteomes" id="UP000076532"/>
    </source>
</evidence>
<organism evidence="2 3">
    <name type="scientific">Athelia psychrophila</name>
    <dbReference type="NCBI Taxonomy" id="1759441"/>
    <lineage>
        <taxon>Eukaryota</taxon>
        <taxon>Fungi</taxon>
        <taxon>Dikarya</taxon>
        <taxon>Basidiomycota</taxon>
        <taxon>Agaricomycotina</taxon>
        <taxon>Agaricomycetes</taxon>
        <taxon>Agaricomycetidae</taxon>
        <taxon>Atheliales</taxon>
        <taxon>Atheliaceae</taxon>
        <taxon>Athelia</taxon>
    </lineage>
</organism>
<evidence type="ECO:0000313" key="2">
    <source>
        <dbReference type="EMBL" id="KZP25139.1"/>
    </source>
</evidence>
<dbReference type="EMBL" id="KV417522">
    <property type="protein sequence ID" value="KZP25139.1"/>
    <property type="molecule type" value="Genomic_DNA"/>
</dbReference>
<proteinExistence type="predicted"/>
<sequence>MTRHKQSKHGHPTRGEKGGVRVGHSVKTVADLKVGVQRVRKCHGRFTPYTRVAPSASSVYDVSPSAWCSSSESFEESPASLSPGYPLLSLSPPAQSSPEFSWKHDQPPFPQETADFQASGSSCDLDSSYLYRPDVPSAENQFDDFEAIQAMIDSIPDAHVAPPSSPADTWTPECTPPMTRSPTPSSDPLVCQSGPSPEEFTFFMEQLRSPEQVDRVRELDSWTGVSSDGAEFLNAPISQVAPGSLSVFSQQNQCLFF</sequence>
<dbReference type="Proteomes" id="UP000076532">
    <property type="component" value="Unassembled WGS sequence"/>
</dbReference>
<protein>
    <submittedName>
        <fullName evidence="2">Uncharacterized protein</fullName>
    </submittedName>
</protein>